<dbReference type="PANTHER" id="PTHR37422">
    <property type="entry name" value="TEICHURONIC ACID BIOSYNTHESIS PROTEIN TUAE"/>
    <property type="match status" value="1"/>
</dbReference>
<feature type="transmembrane region" description="Helical" evidence="3">
    <location>
        <begin position="391"/>
        <end position="411"/>
    </location>
</feature>
<evidence type="ECO:0000256" key="1">
    <source>
        <dbReference type="PROSITE-ProRule" id="PRU00339"/>
    </source>
</evidence>
<keyword evidence="3" id="KW-0472">Membrane</keyword>
<feature type="transmembrane region" description="Helical" evidence="3">
    <location>
        <begin position="468"/>
        <end position="489"/>
    </location>
</feature>
<dbReference type="PANTHER" id="PTHR37422:SF23">
    <property type="entry name" value="TEICHURONIC ACID BIOSYNTHESIS PROTEIN TUAE"/>
    <property type="match status" value="1"/>
</dbReference>
<keyword evidence="3" id="KW-0812">Transmembrane</keyword>
<dbReference type="InterPro" id="IPR019734">
    <property type="entry name" value="TPR_rpt"/>
</dbReference>
<feature type="transmembrane region" description="Helical" evidence="3">
    <location>
        <begin position="355"/>
        <end position="379"/>
    </location>
</feature>
<feature type="transmembrane region" description="Helical" evidence="3">
    <location>
        <begin position="72"/>
        <end position="91"/>
    </location>
</feature>
<feature type="transmembrane region" description="Helical" evidence="3">
    <location>
        <begin position="177"/>
        <end position="195"/>
    </location>
</feature>
<dbReference type="PROSITE" id="PS50005">
    <property type="entry name" value="TPR"/>
    <property type="match status" value="1"/>
</dbReference>
<gene>
    <name evidence="4" type="ORF">A3A57_02400</name>
</gene>
<feature type="transmembrane region" description="Helical" evidence="3">
    <location>
        <begin position="249"/>
        <end position="267"/>
    </location>
</feature>
<feature type="transmembrane region" description="Helical" evidence="3">
    <location>
        <begin position="12"/>
        <end position="29"/>
    </location>
</feature>
<feature type="region of interest" description="Disordered" evidence="2">
    <location>
        <begin position="727"/>
        <end position="760"/>
    </location>
</feature>
<dbReference type="Pfam" id="PF13414">
    <property type="entry name" value="TPR_11"/>
    <property type="match status" value="1"/>
</dbReference>
<dbReference type="InterPro" id="IPR011990">
    <property type="entry name" value="TPR-like_helical_dom_sf"/>
</dbReference>
<feature type="transmembrane region" description="Helical" evidence="3">
    <location>
        <begin position="202"/>
        <end position="218"/>
    </location>
</feature>
<dbReference type="Proteomes" id="UP000179279">
    <property type="component" value="Unassembled WGS sequence"/>
</dbReference>
<keyword evidence="3" id="KW-1133">Transmembrane helix</keyword>
<dbReference type="EMBL" id="MHDA01000044">
    <property type="protein sequence ID" value="OGY30649.1"/>
    <property type="molecule type" value="Genomic_DNA"/>
</dbReference>
<keyword evidence="1" id="KW-0802">TPR repeat</keyword>
<dbReference type="Gene3D" id="1.25.40.10">
    <property type="entry name" value="Tetratricopeptide repeat domain"/>
    <property type="match status" value="1"/>
</dbReference>
<proteinExistence type="predicted"/>
<protein>
    <submittedName>
        <fullName evidence="4">Uncharacterized protein</fullName>
    </submittedName>
</protein>
<accession>A0A1G1WSE2</accession>
<name>A0A1G1WSE2_9BACT</name>
<organism evidence="4 5">
    <name type="scientific">Candidatus Woykebacteria bacterium RIFCSPLOWO2_01_FULL_41_12</name>
    <dbReference type="NCBI Taxonomy" id="1802604"/>
    <lineage>
        <taxon>Bacteria</taxon>
        <taxon>Candidatus Woykeibacteriota</taxon>
    </lineage>
</organism>
<dbReference type="AlphaFoldDB" id="A0A1G1WSE2"/>
<feature type="compositionally biased region" description="Low complexity" evidence="2">
    <location>
        <begin position="730"/>
        <end position="760"/>
    </location>
</feature>
<feature type="transmembrane region" description="Helical" evidence="3">
    <location>
        <begin position="133"/>
        <end position="153"/>
    </location>
</feature>
<evidence type="ECO:0000313" key="5">
    <source>
        <dbReference type="Proteomes" id="UP000179279"/>
    </source>
</evidence>
<evidence type="ECO:0000256" key="3">
    <source>
        <dbReference type="SAM" id="Phobius"/>
    </source>
</evidence>
<comment type="caution">
    <text evidence="4">The sequence shown here is derived from an EMBL/GenBank/DDBJ whole genome shotgun (WGS) entry which is preliminary data.</text>
</comment>
<reference evidence="4 5" key="1">
    <citation type="journal article" date="2016" name="Nat. Commun.">
        <title>Thousands of microbial genomes shed light on interconnected biogeochemical processes in an aquifer system.</title>
        <authorList>
            <person name="Anantharaman K."/>
            <person name="Brown C.T."/>
            <person name="Hug L.A."/>
            <person name="Sharon I."/>
            <person name="Castelle C.J."/>
            <person name="Probst A.J."/>
            <person name="Thomas B.C."/>
            <person name="Singh A."/>
            <person name="Wilkins M.J."/>
            <person name="Karaoz U."/>
            <person name="Brodie E.L."/>
            <person name="Williams K.H."/>
            <person name="Hubbard S.S."/>
            <person name="Banfield J.F."/>
        </authorList>
    </citation>
    <scope>NUCLEOTIDE SEQUENCE [LARGE SCALE GENOMIC DNA]</scope>
</reference>
<sequence length="760" mass="83563">MRENISTVSTKIIQLGLVIIAFFIPIFFLPTTSEFYNFNKTTLLIVVTLFLFFVWGLKMAAEQRVRITRTPLDVPLLIFLAVYILATVFSIDQVVSFLGWHPVFFNSLPSIISLVVLYFLATSHLNSTYRQAVYSAFVTSATILAIVAIIYYFGHTFLNAPWAQIRSWTPAGDLEKLASFLVISIPLSIGLALLIKETAARYILFVLAAIQLIALILVNSVFGYVILGVALLYVILFVPKLSFPSEDKIIFSVLSVLGILLLLIVNVPGAGDSVLKPLISGDNKSISLAKPARLSLIASWQTAAQSLANRPIFGSGPSTFGLVYPSFKPVSVNAVNENNIWNIRFDESGSGLMTLLATTGAAGTLAFLLLATVLLKNLISFSVKSSTTRNNSWFIFLQSSLVGATVGLVFFNLNNLNMVPLVILSAAFFSTLRDWGVTSANEVDLQLVALRKGALRSVDSEKGAQSNALSWLLFVVALLIFGGTIFYLWRTYAAEFYYQKAIVASQNNQGRETRDNLVAAIGANPYRDTYHRALLATDLALARALGQRANLNQDEQNTLLALVREAIDQGRIITGYEGRGLGSFQIKRVPGTVVSNVANWESIATVYSNIGGELRGDATVHAINTFSQAIRLDPTNPRLYDALGSVYFGIGDLDNAIKNYELSVSVKPDYASGHYNLAQAVRRKGDNPARVVNELSATIQLLQVNADQNKEQIDRIQKELDEARKVLEKAQQQQRQQQRQQLQTEQQTTPQATPSAAPRQ</sequence>
<evidence type="ECO:0000313" key="4">
    <source>
        <dbReference type="EMBL" id="OGY30649.1"/>
    </source>
</evidence>
<feature type="transmembrane region" description="Helical" evidence="3">
    <location>
        <begin position="103"/>
        <end position="121"/>
    </location>
</feature>
<feature type="repeat" description="TPR" evidence="1">
    <location>
        <begin position="637"/>
        <end position="670"/>
    </location>
</feature>
<evidence type="ECO:0000256" key="2">
    <source>
        <dbReference type="SAM" id="MobiDB-lite"/>
    </source>
</evidence>
<feature type="transmembrane region" description="Helical" evidence="3">
    <location>
        <begin position="41"/>
        <end position="60"/>
    </location>
</feature>
<dbReference type="SUPFAM" id="SSF48452">
    <property type="entry name" value="TPR-like"/>
    <property type="match status" value="1"/>
</dbReference>
<dbReference type="InterPro" id="IPR051533">
    <property type="entry name" value="WaaL-like"/>
</dbReference>